<accession>A0A0F9JVX9</accession>
<dbReference type="InterPro" id="IPR015424">
    <property type="entry name" value="PyrdxlP-dep_Trfase"/>
</dbReference>
<organism evidence="9">
    <name type="scientific">marine sediment metagenome</name>
    <dbReference type="NCBI Taxonomy" id="412755"/>
    <lineage>
        <taxon>unclassified sequences</taxon>
        <taxon>metagenomes</taxon>
        <taxon>ecological metagenomes</taxon>
    </lineage>
</organism>
<dbReference type="Pfam" id="PF00155">
    <property type="entry name" value="Aminotran_1_2"/>
    <property type="match status" value="1"/>
</dbReference>
<dbReference type="InterPro" id="IPR005861">
    <property type="entry name" value="HisP_aminotrans"/>
</dbReference>
<proteinExistence type="inferred from homology"/>
<dbReference type="Gene3D" id="3.90.1150.10">
    <property type="entry name" value="Aspartate Aminotransferase, domain 1"/>
    <property type="match status" value="1"/>
</dbReference>
<dbReference type="GO" id="GO:0004400">
    <property type="term" value="F:histidinol-phosphate transaminase activity"/>
    <property type="evidence" value="ECO:0007669"/>
    <property type="project" value="InterPro"/>
</dbReference>
<evidence type="ECO:0000256" key="5">
    <source>
        <dbReference type="ARBA" id="ARBA00022898"/>
    </source>
</evidence>
<evidence type="ECO:0000256" key="7">
    <source>
        <dbReference type="ARBA" id="ARBA00029440"/>
    </source>
</evidence>
<dbReference type="InterPro" id="IPR015421">
    <property type="entry name" value="PyrdxlP-dep_Trfase_major"/>
</dbReference>
<dbReference type="InterPro" id="IPR015422">
    <property type="entry name" value="PyrdxlP-dep_Trfase_small"/>
</dbReference>
<dbReference type="GO" id="GO:0030170">
    <property type="term" value="F:pyridoxal phosphate binding"/>
    <property type="evidence" value="ECO:0007669"/>
    <property type="project" value="InterPro"/>
</dbReference>
<evidence type="ECO:0000256" key="3">
    <source>
        <dbReference type="ARBA" id="ARBA00022605"/>
    </source>
</evidence>
<protein>
    <recommendedName>
        <fullName evidence="8">Aminotransferase class I/classII large domain-containing protein</fullName>
    </recommendedName>
</protein>
<dbReference type="InterPro" id="IPR004839">
    <property type="entry name" value="Aminotransferase_I/II_large"/>
</dbReference>
<dbReference type="PANTHER" id="PTHR42885:SF2">
    <property type="entry name" value="HISTIDINOL-PHOSPHATE AMINOTRANSFERASE"/>
    <property type="match status" value="1"/>
</dbReference>
<name>A0A0F9JVX9_9ZZZZ</name>
<dbReference type="SUPFAM" id="SSF53383">
    <property type="entry name" value="PLP-dependent transferases"/>
    <property type="match status" value="1"/>
</dbReference>
<dbReference type="EMBL" id="LAZR01009214">
    <property type="protein sequence ID" value="KKM73979.1"/>
    <property type="molecule type" value="Genomic_DNA"/>
</dbReference>
<gene>
    <name evidence="9" type="ORF">LCGC14_1405020</name>
</gene>
<reference evidence="9" key="1">
    <citation type="journal article" date="2015" name="Nature">
        <title>Complex archaea that bridge the gap between prokaryotes and eukaryotes.</title>
        <authorList>
            <person name="Spang A."/>
            <person name="Saw J.H."/>
            <person name="Jorgensen S.L."/>
            <person name="Zaremba-Niedzwiedzka K."/>
            <person name="Martijn J."/>
            <person name="Lind A.E."/>
            <person name="van Eijk R."/>
            <person name="Schleper C."/>
            <person name="Guy L."/>
            <person name="Ettema T.J."/>
        </authorList>
    </citation>
    <scope>NUCLEOTIDE SEQUENCE</scope>
</reference>
<dbReference type="PANTHER" id="PTHR42885">
    <property type="entry name" value="HISTIDINOL-PHOSPHATE AMINOTRANSFERASE-RELATED"/>
    <property type="match status" value="1"/>
</dbReference>
<comment type="pathway">
    <text evidence="7">Amino-acid biosynthesis.</text>
</comment>
<evidence type="ECO:0000259" key="8">
    <source>
        <dbReference type="Pfam" id="PF00155"/>
    </source>
</evidence>
<keyword evidence="5" id="KW-0663">Pyridoxal phosphate</keyword>
<keyword evidence="6" id="KW-0368">Histidine biosynthesis</keyword>
<keyword evidence="4" id="KW-0808">Transferase</keyword>
<keyword evidence="2" id="KW-0032">Aminotransferase</keyword>
<evidence type="ECO:0000256" key="6">
    <source>
        <dbReference type="ARBA" id="ARBA00023102"/>
    </source>
</evidence>
<keyword evidence="3" id="KW-0028">Amino-acid biosynthesis</keyword>
<feature type="domain" description="Aminotransferase class I/classII large" evidence="8">
    <location>
        <begin position="43"/>
        <end position="362"/>
    </location>
</feature>
<dbReference type="Gene3D" id="3.40.640.10">
    <property type="entry name" value="Type I PLP-dependent aspartate aminotransferase-like (Major domain)"/>
    <property type="match status" value="1"/>
</dbReference>
<dbReference type="NCBIfam" id="TIGR01141">
    <property type="entry name" value="hisC"/>
    <property type="match status" value="1"/>
</dbReference>
<evidence type="ECO:0000256" key="1">
    <source>
        <dbReference type="ARBA" id="ARBA00001933"/>
    </source>
</evidence>
<evidence type="ECO:0000313" key="9">
    <source>
        <dbReference type="EMBL" id="KKM73979.1"/>
    </source>
</evidence>
<dbReference type="AlphaFoldDB" id="A0A0F9JVX9"/>
<dbReference type="GO" id="GO:0000105">
    <property type="term" value="P:L-histidine biosynthetic process"/>
    <property type="evidence" value="ECO:0007669"/>
    <property type="project" value="UniProtKB-KW"/>
</dbReference>
<evidence type="ECO:0000256" key="4">
    <source>
        <dbReference type="ARBA" id="ARBA00022679"/>
    </source>
</evidence>
<dbReference type="HAMAP" id="MF_01023">
    <property type="entry name" value="HisC_aminotrans_2"/>
    <property type="match status" value="1"/>
</dbReference>
<evidence type="ECO:0000256" key="2">
    <source>
        <dbReference type="ARBA" id="ARBA00022576"/>
    </source>
</evidence>
<comment type="caution">
    <text evidence="9">The sequence shown here is derived from an EMBL/GenBank/DDBJ whole genome shotgun (WGS) entry which is preliminary data.</text>
</comment>
<comment type="cofactor">
    <cofactor evidence="1">
        <name>pyridoxal 5'-phosphate</name>
        <dbReference type="ChEBI" id="CHEBI:597326"/>
    </cofactor>
</comment>
<sequence length="370" mass="40473">MSESPDKGILRLARQDLVAMPGYASVEPPEILAKRLGIPEERIVKLDGNENPYGPSPRVREALARFPYYHIYPDPEQRQAREAIADYVGASSAQIVVGSGSDELLDLTGRLFLSPGDDVVNAPPTFGIYEFVARTYGAQVVEVPRREDFALDLEPMEEALAAGAKLIFLASPNNPTGNAVAPEELERLLAHDAVVVVDEAYAEFADGSFLALAAERDNLIVTRTFSKWAGLAGLRAGYGVFPPAVAETIRKIKMPYNMNVAAQTAVLASLEDRVALVENVKLIVDERERMAERLAGFPWLRVYPSRANFLLCQVQGRPATEVQARLRERGVLVRYFDSPGVRGCLRISVGRPEDTDRLVEALAEIGAAVA</sequence>
<dbReference type="CDD" id="cd00609">
    <property type="entry name" value="AAT_like"/>
    <property type="match status" value="1"/>
</dbReference>